<keyword evidence="3 7" id="KW-0238">DNA-binding</keyword>
<dbReference type="EMBL" id="RZUI01000007">
    <property type="protein sequence ID" value="KAA8830049.1"/>
    <property type="molecule type" value="Genomic_DNA"/>
</dbReference>
<dbReference type="GO" id="GO:0000976">
    <property type="term" value="F:transcription cis-regulatory region binding"/>
    <property type="evidence" value="ECO:0007669"/>
    <property type="project" value="TreeGrafter"/>
</dbReference>
<dbReference type="RefSeq" id="WP_150381403.1">
    <property type="nucleotide sequence ID" value="NZ_RZUI01000007.1"/>
</dbReference>
<sequence length="424" mass="45037">MVGMRDVARKAGVSLSTVSLAVNGTGYVADATRERIEAAMAELNYVPNELARNLFRGRTNLIGVTIPTVAHPFFAQLTAALQRHLHDVGLRMMLCSTADQERGESEYIDMLKRQMMDGIIIGSHTNQRPEYWQGIGRPVVAFDRFLGEGISSVCSDHVQGAHLAARLLIDSGVRHVVEIGGPRSQFHDLAGSSNAGDADDESFASVLSATMDADDTTFPTVRYHLTFERDLAEAGVRCDYVAVDHVSDPSLFEKAAEDAIRRFPDADAIIAPDLAAAHCVRLALREERVAAAAAAGSSVSGSVRRIPDDLQIIAYDGTTAAELAGMTLTVIRQDLDAIAAKLVERMREAIAAENDADSHGKRERSSVSASESGAVGSESDVSGVDSGATATAAERPGSLSEASSSVAASCDLIPVTLVRGETTR</sequence>
<gene>
    <name evidence="7" type="ORF">EMO89_06535</name>
</gene>
<dbReference type="SMART" id="SM00354">
    <property type="entry name" value="HTH_LACI"/>
    <property type="match status" value="1"/>
</dbReference>
<accession>A0A5M9ZRG9</accession>
<evidence type="ECO:0000256" key="4">
    <source>
        <dbReference type="ARBA" id="ARBA00023163"/>
    </source>
</evidence>
<evidence type="ECO:0000313" key="7">
    <source>
        <dbReference type="EMBL" id="KAA8830049.1"/>
    </source>
</evidence>
<dbReference type="PROSITE" id="PS50932">
    <property type="entry name" value="HTH_LACI_2"/>
    <property type="match status" value="1"/>
</dbReference>
<dbReference type="CDD" id="cd01392">
    <property type="entry name" value="HTH_LacI"/>
    <property type="match status" value="1"/>
</dbReference>
<dbReference type="OrthoDB" id="37081at2"/>
<feature type="region of interest" description="Disordered" evidence="5">
    <location>
        <begin position="353"/>
        <end position="406"/>
    </location>
</feature>
<dbReference type="Gene3D" id="3.40.50.2300">
    <property type="match status" value="4"/>
</dbReference>
<dbReference type="Pfam" id="PF13377">
    <property type="entry name" value="Peripla_BP_3"/>
    <property type="match status" value="1"/>
</dbReference>
<reference evidence="7 8" key="1">
    <citation type="journal article" date="2019" name="Syst. Appl. Microbiol.">
        <title>Characterization of Bifidobacterium species in feaces of the Egyptian fruit bat: Description of B. vespertilionis sp. nov. and B. rousetti sp. nov.</title>
        <authorList>
            <person name="Modesto M."/>
            <person name="Satti M."/>
            <person name="Watanabe K."/>
            <person name="Puglisi E."/>
            <person name="Morelli L."/>
            <person name="Huang C.-H."/>
            <person name="Liou J.-S."/>
            <person name="Miyashita M."/>
            <person name="Tamura T."/>
            <person name="Saito S."/>
            <person name="Mori K."/>
            <person name="Huang L."/>
            <person name="Sciavilla P."/>
            <person name="Sandri C."/>
            <person name="Spiezio C."/>
            <person name="Vitali F."/>
            <person name="Cavalieri D."/>
            <person name="Perpetuini G."/>
            <person name="Tofalo R."/>
            <person name="Bonetti A."/>
            <person name="Arita M."/>
            <person name="Mattarelli P."/>
        </authorList>
    </citation>
    <scope>NUCLEOTIDE SEQUENCE [LARGE SCALE GENOMIC DNA]</scope>
    <source>
        <strain evidence="7 8">RST7</strain>
    </source>
</reference>
<evidence type="ECO:0000259" key="6">
    <source>
        <dbReference type="PROSITE" id="PS50932"/>
    </source>
</evidence>
<feature type="compositionally biased region" description="Low complexity" evidence="5">
    <location>
        <begin position="366"/>
        <end position="387"/>
    </location>
</feature>
<dbReference type="PANTHER" id="PTHR30146">
    <property type="entry name" value="LACI-RELATED TRANSCRIPTIONAL REPRESSOR"/>
    <property type="match status" value="1"/>
</dbReference>
<dbReference type="InterPro" id="IPR046335">
    <property type="entry name" value="LacI/GalR-like_sensor"/>
</dbReference>
<evidence type="ECO:0000256" key="1">
    <source>
        <dbReference type="ARBA" id="ARBA00022491"/>
    </source>
</evidence>
<evidence type="ECO:0000256" key="5">
    <source>
        <dbReference type="SAM" id="MobiDB-lite"/>
    </source>
</evidence>
<comment type="caution">
    <text evidence="7">The sequence shown here is derived from an EMBL/GenBank/DDBJ whole genome shotgun (WGS) entry which is preliminary data.</text>
</comment>
<evidence type="ECO:0000313" key="8">
    <source>
        <dbReference type="Proteomes" id="UP000412028"/>
    </source>
</evidence>
<proteinExistence type="predicted"/>
<dbReference type="InterPro" id="IPR001761">
    <property type="entry name" value="Peripla_BP/Lac1_sug-bd_dom"/>
</dbReference>
<protein>
    <submittedName>
        <fullName evidence="7">LacI family DNA-binding transcriptional regulator</fullName>
    </submittedName>
</protein>
<evidence type="ECO:0000256" key="2">
    <source>
        <dbReference type="ARBA" id="ARBA00023015"/>
    </source>
</evidence>
<dbReference type="PROSITE" id="PS00356">
    <property type="entry name" value="HTH_LACI_1"/>
    <property type="match status" value="1"/>
</dbReference>
<name>A0A5M9ZRG9_9BIFI</name>
<dbReference type="InterPro" id="IPR000843">
    <property type="entry name" value="HTH_LacI"/>
</dbReference>
<dbReference type="SUPFAM" id="SSF53822">
    <property type="entry name" value="Periplasmic binding protein-like I"/>
    <property type="match status" value="1"/>
</dbReference>
<dbReference type="InterPro" id="IPR010982">
    <property type="entry name" value="Lambda_DNA-bd_dom_sf"/>
</dbReference>
<feature type="compositionally biased region" description="Basic and acidic residues" evidence="5">
    <location>
        <begin position="353"/>
        <end position="365"/>
    </location>
</feature>
<feature type="domain" description="HTH lacI-type" evidence="6">
    <location>
        <begin position="2"/>
        <end position="56"/>
    </location>
</feature>
<dbReference type="Pfam" id="PF00532">
    <property type="entry name" value="Peripla_BP_1"/>
    <property type="match status" value="1"/>
</dbReference>
<keyword evidence="2" id="KW-0805">Transcription regulation</keyword>
<dbReference type="InterPro" id="IPR028082">
    <property type="entry name" value="Peripla_BP_I"/>
</dbReference>
<evidence type="ECO:0000256" key="3">
    <source>
        <dbReference type="ARBA" id="ARBA00023125"/>
    </source>
</evidence>
<organism evidence="7 8">
    <name type="scientific">Bifidobacterium tissieri</name>
    <dbReference type="NCBI Taxonomy" id="1630162"/>
    <lineage>
        <taxon>Bacteria</taxon>
        <taxon>Bacillati</taxon>
        <taxon>Actinomycetota</taxon>
        <taxon>Actinomycetes</taxon>
        <taxon>Bifidobacteriales</taxon>
        <taxon>Bifidobacteriaceae</taxon>
        <taxon>Bifidobacterium</taxon>
    </lineage>
</organism>
<dbReference type="Gene3D" id="1.10.260.40">
    <property type="entry name" value="lambda repressor-like DNA-binding domains"/>
    <property type="match status" value="1"/>
</dbReference>
<dbReference type="PANTHER" id="PTHR30146:SF95">
    <property type="entry name" value="RIBOSE OPERON REPRESSOR"/>
    <property type="match status" value="1"/>
</dbReference>
<keyword evidence="4" id="KW-0804">Transcription</keyword>
<dbReference type="Pfam" id="PF00356">
    <property type="entry name" value="LacI"/>
    <property type="match status" value="1"/>
</dbReference>
<dbReference type="AlphaFoldDB" id="A0A5M9ZRG9"/>
<dbReference type="SUPFAM" id="SSF47413">
    <property type="entry name" value="lambda repressor-like DNA-binding domains"/>
    <property type="match status" value="1"/>
</dbReference>
<dbReference type="Proteomes" id="UP000412028">
    <property type="component" value="Unassembled WGS sequence"/>
</dbReference>
<keyword evidence="1" id="KW-0678">Repressor</keyword>
<dbReference type="GO" id="GO:0003700">
    <property type="term" value="F:DNA-binding transcription factor activity"/>
    <property type="evidence" value="ECO:0007669"/>
    <property type="project" value="TreeGrafter"/>
</dbReference>